<comment type="caution">
    <text evidence="5">The sequence shown here is derived from an EMBL/GenBank/DDBJ whole genome shotgun (WGS) entry which is preliminary data.</text>
</comment>
<dbReference type="PANTHER" id="PTHR34978">
    <property type="entry name" value="POSSIBLE SENSOR-TRANSDUCER PROTEIN BLAR"/>
    <property type="match status" value="1"/>
</dbReference>
<name>A0A9X2JI12_9BACT</name>
<dbReference type="EMBL" id="JAMXLR010000065">
    <property type="protein sequence ID" value="MCO6046047.1"/>
    <property type="molecule type" value="Genomic_DNA"/>
</dbReference>
<keyword evidence="6" id="KW-1185">Reference proteome</keyword>
<dbReference type="AlphaFoldDB" id="A0A9X2JI12"/>
<evidence type="ECO:0000256" key="2">
    <source>
        <dbReference type="SAM" id="Phobius"/>
    </source>
</evidence>
<gene>
    <name evidence="5" type="ORF">NG895_19275</name>
</gene>
<feature type="domain" description="Polysaccharide export protein N-terminal" evidence="3">
    <location>
        <begin position="472"/>
        <end position="520"/>
    </location>
</feature>
<dbReference type="RefSeq" id="WP_252854163.1">
    <property type="nucleotide sequence ID" value="NZ_JAMXLR010000065.1"/>
</dbReference>
<evidence type="ECO:0000256" key="1">
    <source>
        <dbReference type="SAM" id="MobiDB-lite"/>
    </source>
</evidence>
<evidence type="ECO:0000313" key="6">
    <source>
        <dbReference type="Proteomes" id="UP001155241"/>
    </source>
</evidence>
<keyword evidence="2" id="KW-0472">Membrane</keyword>
<reference evidence="5" key="1">
    <citation type="submission" date="2022-06" db="EMBL/GenBank/DDBJ databases">
        <title>Aeoliella straminimaris, a novel planctomycete from sediments.</title>
        <authorList>
            <person name="Vitorino I.R."/>
            <person name="Lage O.M."/>
        </authorList>
    </citation>
    <scope>NUCLEOTIDE SEQUENCE</scope>
    <source>
        <strain evidence="5">ICT_H6.2</strain>
    </source>
</reference>
<feature type="compositionally biased region" description="Basic and acidic residues" evidence="1">
    <location>
        <begin position="618"/>
        <end position="639"/>
    </location>
</feature>
<feature type="transmembrane region" description="Helical" evidence="2">
    <location>
        <begin position="103"/>
        <end position="128"/>
    </location>
</feature>
<feature type="domain" description="Peptidase M56" evidence="4">
    <location>
        <begin position="12"/>
        <end position="287"/>
    </location>
</feature>
<dbReference type="Gene3D" id="3.30.1950.10">
    <property type="entry name" value="wza like domain"/>
    <property type="match status" value="1"/>
</dbReference>
<evidence type="ECO:0000259" key="4">
    <source>
        <dbReference type="Pfam" id="PF05569"/>
    </source>
</evidence>
<dbReference type="PANTHER" id="PTHR34978:SF3">
    <property type="entry name" value="SLR0241 PROTEIN"/>
    <property type="match status" value="1"/>
</dbReference>
<dbReference type="InterPro" id="IPR008756">
    <property type="entry name" value="Peptidase_M56"/>
</dbReference>
<dbReference type="Gene3D" id="3.10.560.10">
    <property type="entry name" value="Outer membrane lipoprotein wza domain like"/>
    <property type="match status" value="1"/>
</dbReference>
<dbReference type="Pfam" id="PF05569">
    <property type="entry name" value="Peptidase_M56"/>
    <property type="match status" value="1"/>
</dbReference>
<keyword evidence="2" id="KW-0812">Transmembrane</keyword>
<organism evidence="5 6">
    <name type="scientific">Aeoliella straminimaris</name>
    <dbReference type="NCBI Taxonomy" id="2954799"/>
    <lineage>
        <taxon>Bacteria</taxon>
        <taxon>Pseudomonadati</taxon>
        <taxon>Planctomycetota</taxon>
        <taxon>Planctomycetia</taxon>
        <taxon>Pirellulales</taxon>
        <taxon>Lacipirellulaceae</taxon>
        <taxon>Aeoliella</taxon>
    </lineage>
</organism>
<proteinExistence type="predicted"/>
<feature type="transmembrane region" description="Helical" evidence="2">
    <location>
        <begin position="12"/>
        <end position="31"/>
    </location>
</feature>
<keyword evidence="2" id="KW-1133">Transmembrane helix</keyword>
<dbReference type="CDD" id="cd07341">
    <property type="entry name" value="M56_BlaR1_MecR1_like"/>
    <property type="match status" value="1"/>
</dbReference>
<accession>A0A9X2JI12</accession>
<evidence type="ECO:0000259" key="3">
    <source>
        <dbReference type="Pfam" id="PF02563"/>
    </source>
</evidence>
<dbReference type="InterPro" id="IPR052173">
    <property type="entry name" value="Beta-lactam_resp_regulator"/>
</dbReference>
<protein>
    <submittedName>
        <fullName evidence="5">Polysaccharide biosynthesis/export family protein</fullName>
    </submittedName>
</protein>
<dbReference type="Pfam" id="PF02563">
    <property type="entry name" value="Poly_export"/>
    <property type="match status" value="1"/>
</dbReference>
<evidence type="ECO:0000313" key="5">
    <source>
        <dbReference type="EMBL" id="MCO6046047.1"/>
    </source>
</evidence>
<sequence>MNGSWETLATALLRTTLVTSVAAVAAMGLLWLLRIRSAKTHRIVWLLVIAQGWLLWPYTWRMHVERPRELPVVTAPVELALSPVVITPTTSPEETAPPASLDWVAASVAASIAAWCLGIGLLVALGAWRYARLFSSGRPGEEVTQAEWLAEWNEVRRLHPSNHRAELRTTHNTGPLVCWVPWVLLVLVPRTLWASLARGERLAILRHELAHCQRGDLWKNLAVRLLALPQWFNPLVWLAVRRFEEAGEWACDERVARQSGDSATEYARVLLHVADYSTAVPSGAAGLSGGVLSRRVKRLLHLPNKEVREMRGFILPVLLVVVGLFQAVRIEQVKAVEPAPDVPPTAAAETTEKIPDEWSKRTLPPYVIEPPDILLVDAMKLVPKSPHQVEEFDGLLVRATDVDDEGPIHNVFFVDPEGNIDLGTNYGKIHVAGIPLDKADEVVRMHFEQRYPKAKTSVSLATAGGVQQVVGEHLVGPDGRVNLGKYGSVYVTGMTLAQAKEAIEKHLAEHMVDPEVIVDVFSYNSKKYYIITKSGGHGDNVVTAPITGNDTVLDAIAAIGGLKDSSAAKIWIARPAPPGKNVETTLPVDYNAITGGKHSTTNYQLLPGDRLFIEYGDQRELAPPEQVKKGAKPADRYSDPDNDAYGREPTQAQADGGGTSNYNAYIVVSRTPSGDVSEVAPISPNDLLHNPHPRELVGVGINSDAGVVGKIKIDEQKSAPPEVLQATHLRAQPTVEGDERVTKAKIRLVTDPKQNLRNVEGLEKGFSITGETRLLAGLLGVLAKNGLTRELASPTITALNGKVARIHVDDDETDSPRVVDVELLNRHSGNQVVFEARASVQLGKRKRTLDTAFALTEGQSYLVRIPKDEKVPKSEDLYLLVSRESVE</sequence>
<feature type="transmembrane region" description="Helical" evidence="2">
    <location>
        <begin position="43"/>
        <end position="60"/>
    </location>
</feature>
<dbReference type="InterPro" id="IPR003715">
    <property type="entry name" value="Poly_export_N"/>
</dbReference>
<dbReference type="Proteomes" id="UP001155241">
    <property type="component" value="Unassembled WGS sequence"/>
</dbReference>
<feature type="region of interest" description="Disordered" evidence="1">
    <location>
        <begin position="618"/>
        <end position="659"/>
    </location>
</feature>